<evidence type="ECO:0000313" key="2">
    <source>
        <dbReference type="Proteomes" id="UP000179807"/>
    </source>
</evidence>
<proteinExistence type="predicted"/>
<comment type="caution">
    <text evidence="1">The sequence shown here is derived from an EMBL/GenBank/DDBJ whole genome shotgun (WGS) entry which is preliminary data.</text>
</comment>
<keyword evidence="2" id="KW-1185">Reference proteome</keyword>
<sequence>MTYLKKELKEKINSLSGNIANKEYYIDFCSRSDQLESLTNMVFLYQKLYFNELPKENSSIDILLLYTALFPSFDDTNPKFVISFISILLKSFSHFNKLRNDKKKREIANSKILDFKFTNYLELLITFSKFCLSVNDSEVKNLNCLFSFSSECFTYFFESNPKQFSQSIPIFLSSRGKFATFVNQIHFPNMSSIEIFNEIISQLIVSNSNSIVNPIVISKLVKSIIMTNKEIIPEKLTGEGDFYEILSFLLKIIHSESHKPYQDLLKFMTGYSKFKQAFIEVSVYYFSVSNDNSLVHDFISFIQCFKKEQFEADFPKEMFNNINPTKVEQIYDILRQLCRFGIANQNKSCILNIVEFVNKMTNSVFELVSPNNQDSIAQMASFLSGGCDLKMYPYQKAERFAFYLIANDTIRVRQVALDLLFKISQVFEKENTDWKDYELCSQALYRQFSNEIEYYIKKNKDTQMDLKSFVVKSRTLPALCYFTKRTATNRGDFAAKVLKEGIETGKKIPHMICFAISAYVPILLRMNKKIKYQPKQIFNLAQTLYTNLPTNNKYDSDEKSLYFIRNESLSLIDHNYLIEFLGYLSDSDTEAFVQLTQAALRNLPSIKANQSQVIQEEINVLQKFTEVNKLSSVAQAVINIVSQFELNKEEINIEQLIPILEGLFSENSTSNQLSCVSDAFIKLSKFLIEKKVDYNILFIEQCDMNFLEIAITNYHGMKEKIIDNALHFIPEVVTMYYLNEKQPLYDKVATSFLFCSSTDLNKAFLSKFPQVSESSKNLSKETVFNLMIDKTRFFQNCIKFFDSPYLYTVAARVLSCIQLFGSNFSLDTKNDGKEVKKKLFNIFIKLPTISPWEILLSNAEDSYMVFKTLIELGAPDSLVEDLYKNCKYSKDISNRFYSTNWDHLSEANNENSLRLFRKIISYSKLNIQEKLSMCKNYESFKVVIQKAIKTEDLFIIILTANTHLKFKKIAYLFISEYVQLLKEIKNNENDEKTMNEKNLEKFIEKNLGDIYSFMDICVILIQLGSNKITNAIFDFVSLVCEKITDGVFVSDVINMVVYDDKFSSLILKDKLHLKNVADDEALFWVDVIKGDFSLLPSDDLVNVISWVCKVLEYNTIYLKHRCLEIVSRMILSPCATPTNPQIINFVEYLIYSKNSDSEFAYEFLRLLNKAIGHIEINVNNIEITTYRRYPDEVREYFCSLLE</sequence>
<dbReference type="Proteomes" id="UP000179807">
    <property type="component" value="Unassembled WGS sequence"/>
</dbReference>
<accession>A0A1J4KNU0</accession>
<dbReference type="VEuPathDB" id="TrichDB:TRFO_04022"/>
<evidence type="ECO:0000313" key="1">
    <source>
        <dbReference type="EMBL" id="OHT11085.1"/>
    </source>
</evidence>
<reference evidence="1" key="1">
    <citation type="submission" date="2016-10" db="EMBL/GenBank/DDBJ databases">
        <authorList>
            <person name="Benchimol M."/>
            <person name="Almeida L.G."/>
            <person name="Vasconcelos A.T."/>
            <person name="Perreira-Neves A."/>
            <person name="Rosa I.A."/>
            <person name="Tasca T."/>
            <person name="Bogo M.R."/>
            <person name="de Souza W."/>
        </authorList>
    </citation>
    <scope>NUCLEOTIDE SEQUENCE [LARGE SCALE GENOMIC DNA]</scope>
    <source>
        <strain evidence="1">K</strain>
    </source>
</reference>
<protein>
    <submittedName>
        <fullName evidence="1">Uncharacterized protein</fullName>
    </submittedName>
</protein>
<dbReference type="AlphaFoldDB" id="A0A1J4KNU0"/>
<gene>
    <name evidence="1" type="ORF">TRFO_04022</name>
</gene>
<organism evidence="1 2">
    <name type="scientific">Tritrichomonas foetus</name>
    <dbReference type="NCBI Taxonomy" id="1144522"/>
    <lineage>
        <taxon>Eukaryota</taxon>
        <taxon>Metamonada</taxon>
        <taxon>Parabasalia</taxon>
        <taxon>Tritrichomonadida</taxon>
        <taxon>Tritrichomonadidae</taxon>
        <taxon>Tritrichomonas</taxon>
    </lineage>
</organism>
<dbReference type="EMBL" id="MLAK01000594">
    <property type="protein sequence ID" value="OHT11085.1"/>
    <property type="molecule type" value="Genomic_DNA"/>
</dbReference>
<name>A0A1J4KNU0_9EUKA</name>
<dbReference type="GeneID" id="94826341"/>
<dbReference type="RefSeq" id="XP_068364221.1">
    <property type="nucleotide sequence ID" value="XM_068491637.1"/>
</dbReference>